<dbReference type="Pfam" id="PF04153">
    <property type="entry name" value="NOT2_3_5_C"/>
    <property type="match status" value="1"/>
</dbReference>
<dbReference type="InterPro" id="IPR040168">
    <property type="entry name" value="Not2/3/5"/>
</dbReference>
<dbReference type="Proteomes" id="UP000886595">
    <property type="component" value="Unassembled WGS sequence"/>
</dbReference>
<feature type="transmembrane region" description="Helical" evidence="5">
    <location>
        <begin position="54"/>
        <end position="81"/>
    </location>
</feature>
<evidence type="ECO:0000256" key="3">
    <source>
        <dbReference type="ARBA" id="ARBA00023163"/>
    </source>
</evidence>
<keyword evidence="2" id="KW-0805">Transcription regulation</keyword>
<keyword evidence="5" id="KW-0812">Transmembrane</keyword>
<dbReference type="GO" id="GO:0030015">
    <property type="term" value="C:CCR4-NOT core complex"/>
    <property type="evidence" value="ECO:0007669"/>
    <property type="project" value="InterPro"/>
</dbReference>
<gene>
    <name evidence="7" type="ORF">Bca52824_006718</name>
</gene>
<evidence type="ECO:0000256" key="4">
    <source>
        <dbReference type="SAM" id="MobiDB-lite"/>
    </source>
</evidence>
<evidence type="ECO:0000313" key="8">
    <source>
        <dbReference type="Proteomes" id="UP000886595"/>
    </source>
</evidence>
<keyword evidence="5" id="KW-1133">Transmembrane helix</keyword>
<dbReference type="InterPro" id="IPR007282">
    <property type="entry name" value="NOT2/3/5_C"/>
</dbReference>
<feature type="region of interest" description="Disordered" evidence="4">
    <location>
        <begin position="420"/>
        <end position="446"/>
    </location>
</feature>
<keyword evidence="5" id="KW-0472">Membrane</keyword>
<proteinExistence type="inferred from homology"/>
<keyword evidence="3" id="KW-0804">Transcription</keyword>
<feature type="domain" description="NOT2/NOT3/NOT5 C-terminal" evidence="6">
    <location>
        <begin position="534"/>
        <end position="655"/>
    </location>
</feature>
<comment type="similarity">
    <text evidence="1">Belongs to the CNOT2/3/5 family.</text>
</comment>
<accession>A0A8X7W7T4</accession>
<reference evidence="7 8" key="1">
    <citation type="submission" date="2020-02" db="EMBL/GenBank/DDBJ databases">
        <authorList>
            <person name="Ma Q."/>
            <person name="Huang Y."/>
            <person name="Song X."/>
            <person name="Pei D."/>
        </authorList>
    </citation>
    <scope>NUCLEOTIDE SEQUENCE [LARGE SCALE GENOMIC DNA]</scope>
    <source>
        <strain evidence="7">Sxm20200214</strain>
        <tissue evidence="7">Leaf</tissue>
    </source>
</reference>
<dbReference type="AlphaFoldDB" id="A0A8X7W7T4"/>
<protein>
    <recommendedName>
        <fullName evidence="6">NOT2/NOT3/NOT5 C-terminal domain-containing protein</fullName>
    </recommendedName>
</protein>
<evidence type="ECO:0000256" key="5">
    <source>
        <dbReference type="SAM" id="Phobius"/>
    </source>
</evidence>
<evidence type="ECO:0000313" key="7">
    <source>
        <dbReference type="EMBL" id="KAG2323990.1"/>
    </source>
</evidence>
<keyword evidence="8" id="KW-1185">Reference proteome</keyword>
<dbReference type="EMBL" id="JAAMPC010000002">
    <property type="protein sequence ID" value="KAG2323990.1"/>
    <property type="molecule type" value="Genomic_DNA"/>
</dbReference>
<dbReference type="GO" id="GO:0006355">
    <property type="term" value="P:regulation of DNA-templated transcription"/>
    <property type="evidence" value="ECO:0007669"/>
    <property type="project" value="InterPro"/>
</dbReference>
<dbReference type="Gene3D" id="2.30.30.1020">
    <property type="entry name" value="CCR4-NOT complex subunit 2/3/5, C-terminal domain"/>
    <property type="match status" value="1"/>
</dbReference>
<dbReference type="OrthoDB" id="25391at2759"/>
<dbReference type="InterPro" id="IPR038635">
    <property type="entry name" value="CCR4-NOT_su2/3/5_C_sf"/>
</dbReference>
<comment type="caution">
    <text evidence="7">The sequence shown here is derived from an EMBL/GenBank/DDBJ whole genome shotgun (WGS) entry which is preliminary data.</text>
</comment>
<organism evidence="7 8">
    <name type="scientific">Brassica carinata</name>
    <name type="common">Ethiopian mustard</name>
    <name type="synonym">Abyssinian cabbage</name>
    <dbReference type="NCBI Taxonomy" id="52824"/>
    <lineage>
        <taxon>Eukaryota</taxon>
        <taxon>Viridiplantae</taxon>
        <taxon>Streptophyta</taxon>
        <taxon>Embryophyta</taxon>
        <taxon>Tracheophyta</taxon>
        <taxon>Spermatophyta</taxon>
        <taxon>Magnoliopsida</taxon>
        <taxon>eudicotyledons</taxon>
        <taxon>Gunneridae</taxon>
        <taxon>Pentapetalae</taxon>
        <taxon>rosids</taxon>
        <taxon>malvids</taxon>
        <taxon>Brassicales</taxon>
        <taxon>Brassicaceae</taxon>
        <taxon>Brassiceae</taxon>
        <taxon>Brassica</taxon>
    </lineage>
</organism>
<feature type="region of interest" description="Disordered" evidence="4">
    <location>
        <begin position="383"/>
        <end position="406"/>
    </location>
</feature>
<sequence length="664" mass="73374">MTTSQQGSSMLDVEDPMKARSLQVLFAGSKVAVNKASKSSGSKKRKHKSKGGSLDVSAVVGIIIAAIVVTIIIICVIYFFYVKHKTKKAQSLGQVNGSASSLSDGSGRTFASSFSGLSGAASPVFHHAGSIQGLHNIHGSFNVSNSSLNGLSSAGVQQQNGRFSSSNLPVGLSQISYGSSHGHSGLTNRGGELYGEYGWWRLNGQDFDLWWRIIYPQSWFSAKFGSKQRIWKYRTNDEWGPSTRISAGFFYAWKLLPYSWGLSQSHVQAMNSLSSMSLLDDMNSNDASPFDINNDFPQLTSRPSSAQGQLGARLQQGLGLSPIVQQNQEFSIQNEDFPALPGYKGSNADYPMDLHHKEQLHENSNLMRQSQQLSMGRSGGFNLGGGAYTSHRPQQQQQHAQAVNSSGVSLNVPDIFSSSHLSYHSQTGGPPGIGLRSNSANSVNGMGYDQPLQQYQHHQNPSQYRLPQMSAVGQPFRDVGLKSAMQVRQSNPDRFGLLGLLSVIKMSDPDLTSLALGIDLTTLGLNLNSTENLHKTFASPWSNEPSKGDPEFSVPQCYYNKNSPPLHQGLFTKLLLETLFYVFYSMPKDEAQLHAVNELYNRGWFYHKEHKLWFIRIGEPLVKTNAYERGSYHCFDPLSFEIVQKENSVLYYEMLEKRPSLSQH</sequence>
<dbReference type="PANTHER" id="PTHR23326">
    <property type="entry name" value="CCR4 NOT-RELATED"/>
    <property type="match status" value="1"/>
</dbReference>
<evidence type="ECO:0000256" key="1">
    <source>
        <dbReference type="ARBA" id="ARBA00007682"/>
    </source>
</evidence>
<evidence type="ECO:0000259" key="6">
    <source>
        <dbReference type="Pfam" id="PF04153"/>
    </source>
</evidence>
<evidence type="ECO:0000256" key="2">
    <source>
        <dbReference type="ARBA" id="ARBA00023015"/>
    </source>
</evidence>
<name>A0A8X7W7T4_BRACI</name>